<dbReference type="PANTHER" id="PTHR11592">
    <property type="entry name" value="GLUTATHIONE PEROXIDASE"/>
    <property type="match status" value="1"/>
</dbReference>
<gene>
    <name evidence="6" type="ORF">HNQ50_002313</name>
</gene>
<dbReference type="PANTHER" id="PTHR11592:SF40">
    <property type="entry name" value="THIOREDOXIN_GLUTATHIONE PEROXIDASE BTUE"/>
    <property type="match status" value="1"/>
</dbReference>
<dbReference type="RefSeq" id="WP_184100741.1">
    <property type="nucleotide sequence ID" value="NZ_JACHHN010000004.1"/>
</dbReference>
<dbReference type="InterPro" id="IPR029759">
    <property type="entry name" value="GPX_AS"/>
</dbReference>
<evidence type="ECO:0000256" key="1">
    <source>
        <dbReference type="ARBA" id="ARBA00006926"/>
    </source>
</evidence>
<dbReference type="CDD" id="cd00340">
    <property type="entry name" value="GSH_Peroxidase"/>
    <property type="match status" value="1"/>
</dbReference>
<organism evidence="6 7">
    <name type="scientific">Silvimonas terrae</name>
    <dbReference type="NCBI Taxonomy" id="300266"/>
    <lineage>
        <taxon>Bacteria</taxon>
        <taxon>Pseudomonadati</taxon>
        <taxon>Pseudomonadota</taxon>
        <taxon>Betaproteobacteria</taxon>
        <taxon>Neisseriales</taxon>
        <taxon>Chitinibacteraceae</taxon>
        <taxon>Silvimonas</taxon>
    </lineage>
</organism>
<dbReference type="PRINTS" id="PR01011">
    <property type="entry name" value="GLUTPROXDASE"/>
</dbReference>
<keyword evidence="3 5" id="KW-0560">Oxidoreductase</keyword>
<evidence type="ECO:0000256" key="2">
    <source>
        <dbReference type="ARBA" id="ARBA00022559"/>
    </source>
</evidence>
<dbReference type="PIRSF" id="PIRSF000303">
    <property type="entry name" value="Glutathion_perox"/>
    <property type="match status" value="1"/>
</dbReference>
<evidence type="ECO:0000256" key="4">
    <source>
        <dbReference type="PIRSR" id="PIRSR000303-1"/>
    </source>
</evidence>
<dbReference type="SUPFAM" id="SSF52833">
    <property type="entry name" value="Thioredoxin-like"/>
    <property type="match status" value="1"/>
</dbReference>
<dbReference type="Proteomes" id="UP000543030">
    <property type="component" value="Unassembled WGS sequence"/>
</dbReference>
<dbReference type="GO" id="GO:0034599">
    <property type="term" value="P:cellular response to oxidative stress"/>
    <property type="evidence" value="ECO:0007669"/>
    <property type="project" value="TreeGrafter"/>
</dbReference>
<protein>
    <recommendedName>
        <fullName evidence="5">Glutathione peroxidase</fullName>
    </recommendedName>
</protein>
<dbReference type="InterPro" id="IPR036249">
    <property type="entry name" value="Thioredoxin-like_sf"/>
</dbReference>
<dbReference type="GO" id="GO:0004601">
    <property type="term" value="F:peroxidase activity"/>
    <property type="evidence" value="ECO:0007669"/>
    <property type="project" value="UniProtKB-KW"/>
</dbReference>
<keyword evidence="2 5" id="KW-0575">Peroxidase</keyword>
<dbReference type="Gene3D" id="3.40.30.10">
    <property type="entry name" value="Glutaredoxin"/>
    <property type="match status" value="1"/>
</dbReference>
<evidence type="ECO:0000313" key="7">
    <source>
        <dbReference type="Proteomes" id="UP000543030"/>
    </source>
</evidence>
<dbReference type="FunFam" id="3.40.30.10:FF:000010">
    <property type="entry name" value="Glutathione peroxidase"/>
    <property type="match status" value="1"/>
</dbReference>
<dbReference type="PROSITE" id="PS00460">
    <property type="entry name" value="GLUTATHIONE_PEROXID_1"/>
    <property type="match status" value="1"/>
</dbReference>
<feature type="active site" evidence="4">
    <location>
        <position position="37"/>
    </location>
</feature>
<dbReference type="PROSITE" id="PS51355">
    <property type="entry name" value="GLUTATHIONE_PEROXID_3"/>
    <property type="match status" value="1"/>
</dbReference>
<proteinExistence type="inferred from homology"/>
<evidence type="ECO:0000256" key="3">
    <source>
        <dbReference type="ARBA" id="ARBA00023002"/>
    </source>
</evidence>
<dbReference type="AlphaFoldDB" id="A0A840RH28"/>
<evidence type="ECO:0000256" key="5">
    <source>
        <dbReference type="RuleBase" id="RU000499"/>
    </source>
</evidence>
<dbReference type="Pfam" id="PF00255">
    <property type="entry name" value="GSHPx"/>
    <property type="match status" value="1"/>
</dbReference>
<comment type="caution">
    <text evidence="6">The sequence shown here is derived from an EMBL/GenBank/DDBJ whole genome shotgun (WGS) entry which is preliminary data.</text>
</comment>
<name>A0A840RH28_9NEIS</name>
<sequence>MTQAIQDIALHKIDGTPATLGDYAGKVLLVVNVASKCGLTPQYEALEKLYREQKAQGLEVLGFPANNFKGQEPGTDEEIQSFCSTTYDVTFPLFSKISVVGTDQHPLYNALTHAQPDATGEGPFRERLSSKGIDIAPQPNVLWNFEKFLVNRKGDVVGRFSPDVTADDARLTGAIAAELAKA</sequence>
<reference evidence="6 7" key="1">
    <citation type="submission" date="2020-08" db="EMBL/GenBank/DDBJ databases">
        <title>Genomic Encyclopedia of Type Strains, Phase IV (KMG-IV): sequencing the most valuable type-strain genomes for metagenomic binning, comparative biology and taxonomic classification.</title>
        <authorList>
            <person name="Goeker M."/>
        </authorList>
    </citation>
    <scope>NUCLEOTIDE SEQUENCE [LARGE SCALE GENOMIC DNA]</scope>
    <source>
        <strain evidence="6 7">DSM 18233</strain>
    </source>
</reference>
<evidence type="ECO:0000313" key="6">
    <source>
        <dbReference type="EMBL" id="MBB5191583.1"/>
    </source>
</evidence>
<keyword evidence="7" id="KW-1185">Reference proteome</keyword>
<accession>A0A840RH28</accession>
<dbReference type="EMBL" id="JACHHN010000004">
    <property type="protein sequence ID" value="MBB5191583.1"/>
    <property type="molecule type" value="Genomic_DNA"/>
</dbReference>
<comment type="similarity">
    <text evidence="1 5">Belongs to the glutathione peroxidase family.</text>
</comment>
<dbReference type="InterPro" id="IPR000889">
    <property type="entry name" value="Glutathione_peroxidase"/>
</dbReference>